<proteinExistence type="predicted"/>
<evidence type="ECO:0000313" key="1">
    <source>
        <dbReference type="EMBL" id="MBA4633408.1"/>
    </source>
</evidence>
<reference evidence="1" key="1">
    <citation type="journal article" date="2013" name="J. Plant Res.">
        <title>Effect of fungi and light on seed germination of three Opuntia species from semiarid lands of central Mexico.</title>
        <authorList>
            <person name="Delgado-Sanchez P."/>
            <person name="Jimenez-Bremont J.F."/>
            <person name="Guerrero-Gonzalez Mde L."/>
            <person name="Flores J."/>
        </authorList>
    </citation>
    <scope>NUCLEOTIDE SEQUENCE</scope>
    <source>
        <tissue evidence="1">Cladode</tissue>
    </source>
</reference>
<reference evidence="1" key="2">
    <citation type="submission" date="2020-07" db="EMBL/GenBank/DDBJ databases">
        <authorList>
            <person name="Vera ALvarez R."/>
            <person name="Arias-Moreno D.M."/>
            <person name="Jimenez-Jacinto V."/>
            <person name="Jimenez-Bremont J.F."/>
            <person name="Swaminathan K."/>
            <person name="Moose S.P."/>
            <person name="Guerrero-Gonzalez M.L."/>
            <person name="Marino-Ramirez L."/>
            <person name="Landsman D."/>
            <person name="Rodriguez-Kessler M."/>
            <person name="Delgado-Sanchez P."/>
        </authorList>
    </citation>
    <scope>NUCLEOTIDE SEQUENCE</scope>
    <source>
        <tissue evidence="1">Cladode</tissue>
    </source>
</reference>
<name>A0A7C9DA55_OPUST</name>
<protein>
    <submittedName>
        <fullName evidence="1">Uncharacterized protein</fullName>
    </submittedName>
</protein>
<dbReference type="EMBL" id="GISG01086757">
    <property type="protein sequence ID" value="MBA4633408.1"/>
    <property type="molecule type" value="Transcribed_RNA"/>
</dbReference>
<accession>A0A7C9DA55</accession>
<dbReference type="AlphaFoldDB" id="A0A7C9DA55"/>
<organism evidence="1">
    <name type="scientific">Opuntia streptacantha</name>
    <name type="common">Prickly pear cactus</name>
    <name type="synonym">Opuntia cardona</name>
    <dbReference type="NCBI Taxonomy" id="393608"/>
    <lineage>
        <taxon>Eukaryota</taxon>
        <taxon>Viridiplantae</taxon>
        <taxon>Streptophyta</taxon>
        <taxon>Embryophyta</taxon>
        <taxon>Tracheophyta</taxon>
        <taxon>Spermatophyta</taxon>
        <taxon>Magnoliopsida</taxon>
        <taxon>eudicotyledons</taxon>
        <taxon>Gunneridae</taxon>
        <taxon>Pentapetalae</taxon>
        <taxon>Caryophyllales</taxon>
        <taxon>Cactineae</taxon>
        <taxon>Cactaceae</taxon>
        <taxon>Opuntioideae</taxon>
        <taxon>Opuntia</taxon>
    </lineage>
</organism>
<sequence>MFAVRSRPKRNFVAAGDRWLFSGERFETIVSNSFLCSASEAIDNGDAVGVVLRLEREIPGNRRFAWCMRQMSMISGSISFSLIADMTLWKKSELSLARSSTHGFFKLAGEAPASFTGHPKSVGS</sequence>